<reference evidence="1" key="2">
    <citation type="submission" date="2025-08" db="UniProtKB">
        <authorList>
            <consortium name="Ensembl"/>
        </authorList>
    </citation>
    <scope>IDENTIFICATION</scope>
</reference>
<proteinExistence type="predicted"/>
<reference evidence="1" key="3">
    <citation type="submission" date="2025-09" db="UniProtKB">
        <authorList>
            <consortium name="Ensembl"/>
        </authorList>
    </citation>
    <scope>IDENTIFICATION</scope>
</reference>
<dbReference type="Proteomes" id="UP000694402">
    <property type="component" value="Unassembled WGS sequence"/>
</dbReference>
<accession>A0AAZ3S5N9</accession>
<sequence length="96" mass="11051">MTHLSHHLNFGMKPDHARNFLSNCGIRQPKYGDREVLHMYMMRKKGSITTSGWSFLAMPLWGFSPVSIFTTGSPVWKKEAWSPTEQPLYRTSTCLC</sequence>
<dbReference type="GeneTree" id="ENSGT00940000169832"/>
<evidence type="ECO:0000313" key="2">
    <source>
        <dbReference type="Proteomes" id="UP000694402"/>
    </source>
</evidence>
<evidence type="ECO:0000313" key="1">
    <source>
        <dbReference type="Ensembl" id="ENSOTSP00005148434.1"/>
    </source>
</evidence>
<protein>
    <submittedName>
        <fullName evidence="1">Uncharacterized protein</fullName>
    </submittedName>
</protein>
<organism evidence="1 2">
    <name type="scientific">Oncorhynchus tshawytscha</name>
    <name type="common">Chinook salmon</name>
    <name type="synonym">Salmo tshawytscha</name>
    <dbReference type="NCBI Taxonomy" id="74940"/>
    <lineage>
        <taxon>Eukaryota</taxon>
        <taxon>Metazoa</taxon>
        <taxon>Chordata</taxon>
        <taxon>Craniata</taxon>
        <taxon>Vertebrata</taxon>
        <taxon>Euteleostomi</taxon>
        <taxon>Actinopterygii</taxon>
        <taxon>Neopterygii</taxon>
        <taxon>Teleostei</taxon>
        <taxon>Protacanthopterygii</taxon>
        <taxon>Salmoniformes</taxon>
        <taxon>Salmonidae</taxon>
        <taxon>Salmoninae</taxon>
        <taxon>Oncorhynchus</taxon>
    </lineage>
</organism>
<name>A0AAZ3S5N9_ONCTS</name>
<dbReference type="Ensembl" id="ENSOTST00005167050.1">
    <property type="protein sequence ID" value="ENSOTSP00005148434.1"/>
    <property type="gene ID" value="ENSOTSG00005064596.1"/>
</dbReference>
<dbReference type="AlphaFoldDB" id="A0AAZ3S5N9"/>
<reference evidence="2" key="1">
    <citation type="journal article" date="2018" name="PLoS ONE">
        <title>Chinook salmon (Oncorhynchus tshawytscha) genome and transcriptome.</title>
        <authorList>
            <person name="Christensen K.A."/>
            <person name="Leong J.S."/>
            <person name="Sakhrani D."/>
            <person name="Biagi C.A."/>
            <person name="Minkley D.R."/>
            <person name="Withler R.E."/>
            <person name="Rondeau E.B."/>
            <person name="Koop B.F."/>
            <person name="Devlin R.H."/>
        </authorList>
    </citation>
    <scope>NUCLEOTIDE SEQUENCE [LARGE SCALE GENOMIC DNA]</scope>
</reference>
<keyword evidence="2" id="KW-1185">Reference proteome</keyword>